<organism evidence="3 4">
    <name type="scientific">Mortierella alpina</name>
    <name type="common">Oleaginous fungus</name>
    <name type="synonym">Mortierella renispora</name>
    <dbReference type="NCBI Taxonomy" id="64518"/>
    <lineage>
        <taxon>Eukaryota</taxon>
        <taxon>Fungi</taxon>
        <taxon>Fungi incertae sedis</taxon>
        <taxon>Mucoromycota</taxon>
        <taxon>Mortierellomycotina</taxon>
        <taxon>Mortierellomycetes</taxon>
        <taxon>Mortierellales</taxon>
        <taxon>Mortierellaceae</taxon>
        <taxon>Mortierella</taxon>
    </lineage>
</organism>
<keyword evidence="4" id="KW-1185">Reference proteome</keyword>
<evidence type="ECO:0000256" key="1">
    <source>
        <dbReference type="SAM" id="Coils"/>
    </source>
</evidence>
<dbReference type="OrthoDB" id="10626314at2759"/>
<feature type="compositionally biased region" description="Polar residues" evidence="2">
    <location>
        <begin position="309"/>
        <end position="330"/>
    </location>
</feature>
<dbReference type="EMBL" id="JAAAHY010002251">
    <property type="protein sequence ID" value="KAF9944946.1"/>
    <property type="molecule type" value="Genomic_DNA"/>
</dbReference>
<evidence type="ECO:0000313" key="3">
    <source>
        <dbReference type="EMBL" id="KAF9944946.1"/>
    </source>
</evidence>
<comment type="caution">
    <text evidence="3">The sequence shown here is derived from an EMBL/GenBank/DDBJ whole genome shotgun (WGS) entry which is preliminary data.</text>
</comment>
<sequence>MKSAQPVLPSSLTAPVMPVKRKRHEDLDLASRTTKRQRLMPQQQGGMARARRLKREEARAWRRAQNRRQGERDLRKALSRHARAILHQKREEMAGWLRATSEAEVRVAQWLREEQEADEALQKEEAAEKVSWLAARQQEEQDREKRAEEEERAKARADKWRADQEAQRTAVLEAEAKRLAAASAKMAAEAEAERAAEAAAEAKRTAEAAANMAAEAESKAANGVEEAKARDDAMVDIQRAALEQHRQVLAGLREQASQGFVGVAKHAADRPKEEAGQRQLGGSALSGLSATWIHAKDRSAVPRSGGRTGQQPSPYCRPTRTTDPFSTSAPGQLLRGQVLESLTTPSGAGAAIKKHLFAVMTRTTQRTQRLRGVLPHQLSTPSPSVAALASASQGCPTLTARPRRSERLRRKARKLGDEVEALSEAMRKL</sequence>
<proteinExistence type="predicted"/>
<feature type="compositionally biased region" description="Basic and acidic residues" evidence="2">
    <location>
        <begin position="137"/>
        <end position="166"/>
    </location>
</feature>
<name>A0A9P6IR54_MORAP</name>
<dbReference type="Proteomes" id="UP000738359">
    <property type="component" value="Unassembled WGS sequence"/>
</dbReference>
<gene>
    <name evidence="3" type="ORF">BGZ70_004199</name>
</gene>
<feature type="region of interest" description="Disordered" evidence="2">
    <location>
        <begin position="1"/>
        <end position="54"/>
    </location>
</feature>
<feature type="region of interest" description="Disordered" evidence="2">
    <location>
        <begin position="115"/>
        <end position="169"/>
    </location>
</feature>
<feature type="region of interest" description="Disordered" evidence="2">
    <location>
        <begin position="297"/>
        <end position="330"/>
    </location>
</feature>
<reference evidence="3" key="1">
    <citation type="journal article" date="2020" name="Fungal Divers.">
        <title>Resolving the Mortierellaceae phylogeny through synthesis of multi-gene phylogenetics and phylogenomics.</title>
        <authorList>
            <person name="Vandepol N."/>
            <person name="Liber J."/>
            <person name="Desiro A."/>
            <person name="Na H."/>
            <person name="Kennedy M."/>
            <person name="Barry K."/>
            <person name="Grigoriev I.V."/>
            <person name="Miller A.N."/>
            <person name="O'Donnell K."/>
            <person name="Stajich J.E."/>
            <person name="Bonito G."/>
        </authorList>
    </citation>
    <scope>NUCLEOTIDE SEQUENCE</scope>
    <source>
        <strain evidence="3">CK1249</strain>
    </source>
</reference>
<keyword evidence="1" id="KW-0175">Coiled coil</keyword>
<evidence type="ECO:0000256" key="2">
    <source>
        <dbReference type="SAM" id="MobiDB-lite"/>
    </source>
</evidence>
<dbReference type="AlphaFoldDB" id="A0A9P6IR54"/>
<protein>
    <submittedName>
        <fullName evidence="3">Uncharacterized protein</fullName>
    </submittedName>
</protein>
<accession>A0A9P6IR54</accession>
<feature type="coiled-coil region" evidence="1">
    <location>
        <begin position="185"/>
        <end position="255"/>
    </location>
</feature>
<evidence type="ECO:0000313" key="4">
    <source>
        <dbReference type="Proteomes" id="UP000738359"/>
    </source>
</evidence>